<dbReference type="Pfam" id="PF12833">
    <property type="entry name" value="HTH_18"/>
    <property type="match status" value="1"/>
</dbReference>
<dbReference type="GO" id="GO:0043565">
    <property type="term" value="F:sequence-specific DNA binding"/>
    <property type="evidence" value="ECO:0007669"/>
    <property type="project" value="InterPro"/>
</dbReference>
<dbReference type="PANTHER" id="PTHR43280">
    <property type="entry name" value="ARAC-FAMILY TRANSCRIPTIONAL REGULATOR"/>
    <property type="match status" value="1"/>
</dbReference>
<dbReference type="STRING" id="1120996.SAMN02746066_01000"/>
<keyword evidence="6" id="KW-1185">Reference proteome</keyword>
<evidence type="ECO:0000259" key="4">
    <source>
        <dbReference type="PROSITE" id="PS01124"/>
    </source>
</evidence>
<dbReference type="SUPFAM" id="SSF51215">
    <property type="entry name" value="Regulatory protein AraC"/>
    <property type="match status" value="1"/>
</dbReference>
<keyword evidence="2 5" id="KW-0238">DNA-binding</keyword>
<dbReference type="InterPro" id="IPR037923">
    <property type="entry name" value="HTH-like"/>
</dbReference>
<evidence type="ECO:0000313" key="6">
    <source>
        <dbReference type="Proteomes" id="UP000184038"/>
    </source>
</evidence>
<dbReference type="SUPFAM" id="SSF46689">
    <property type="entry name" value="Homeodomain-like"/>
    <property type="match status" value="1"/>
</dbReference>
<dbReference type="OrthoDB" id="2599717at2"/>
<evidence type="ECO:0000256" key="2">
    <source>
        <dbReference type="ARBA" id="ARBA00023125"/>
    </source>
</evidence>
<protein>
    <submittedName>
        <fullName evidence="5">AraC-type DNA-binding protein</fullName>
    </submittedName>
</protein>
<dbReference type="InterPro" id="IPR018060">
    <property type="entry name" value="HTH_AraC"/>
</dbReference>
<dbReference type="EMBL" id="FRCP01000007">
    <property type="protein sequence ID" value="SHM17293.1"/>
    <property type="molecule type" value="Genomic_DNA"/>
</dbReference>
<reference evidence="5 6" key="1">
    <citation type="submission" date="2016-11" db="EMBL/GenBank/DDBJ databases">
        <authorList>
            <person name="Jaros S."/>
            <person name="Januszkiewicz K."/>
            <person name="Wedrychowicz H."/>
        </authorList>
    </citation>
    <scope>NUCLEOTIDE SEQUENCE [LARGE SCALE GENOMIC DNA]</scope>
    <source>
        <strain evidence="5 6">DSM 15930</strain>
    </source>
</reference>
<dbReference type="PRINTS" id="PR00032">
    <property type="entry name" value="HTHARAC"/>
</dbReference>
<name>A0A1M7GLY2_9FIRM</name>
<dbReference type="InterPro" id="IPR018062">
    <property type="entry name" value="HTH_AraC-typ_CS"/>
</dbReference>
<dbReference type="Gene3D" id="1.10.10.60">
    <property type="entry name" value="Homeodomain-like"/>
    <property type="match status" value="1"/>
</dbReference>
<feature type="domain" description="HTH araC/xylS-type" evidence="4">
    <location>
        <begin position="153"/>
        <end position="251"/>
    </location>
</feature>
<dbReference type="SMART" id="SM00342">
    <property type="entry name" value="HTH_ARAC"/>
    <property type="match status" value="1"/>
</dbReference>
<accession>A0A1M7GLY2</accession>
<dbReference type="PROSITE" id="PS00041">
    <property type="entry name" value="HTH_ARAC_FAMILY_1"/>
    <property type="match status" value="1"/>
</dbReference>
<evidence type="ECO:0000313" key="5">
    <source>
        <dbReference type="EMBL" id="SHM17293.1"/>
    </source>
</evidence>
<dbReference type="RefSeq" id="WP_073284881.1">
    <property type="nucleotide sequence ID" value="NZ_FRCP01000007.1"/>
</dbReference>
<gene>
    <name evidence="5" type="ORF">SAMN02746066_01000</name>
</gene>
<keyword evidence="3" id="KW-0804">Transcription</keyword>
<evidence type="ECO:0000256" key="1">
    <source>
        <dbReference type="ARBA" id="ARBA00023015"/>
    </source>
</evidence>
<dbReference type="InterPro" id="IPR020449">
    <property type="entry name" value="Tscrpt_reg_AraC-type_HTH"/>
</dbReference>
<organism evidence="5 6">
    <name type="scientific">Anaerosporobacter mobilis DSM 15930</name>
    <dbReference type="NCBI Taxonomy" id="1120996"/>
    <lineage>
        <taxon>Bacteria</taxon>
        <taxon>Bacillati</taxon>
        <taxon>Bacillota</taxon>
        <taxon>Clostridia</taxon>
        <taxon>Lachnospirales</taxon>
        <taxon>Lachnospiraceae</taxon>
        <taxon>Anaerosporobacter</taxon>
    </lineage>
</organism>
<proteinExistence type="predicted"/>
<evidence type="ECO:0000256" key="3">
    <source>
        <dbReference type="ARBA" id="ARBA00023163"/>
    </source>
</evidence>
<dbReference type="Proteomes" id="UP000184038">
    <property type="component" value="Unassembled WGS sequence"/>
</dbReference>
<dbReference type="PROSITE" id="PS01124">
    <property type="entry name" value="HTH_ARAC_FAMILY_2"/>
    <property type="match status" value="1"/>
</dbReference>
<dbReference type="AlphaFoldDB" id="A0A1M7GLY2"/>
<keyword evidence="1" id="KW-0805">Transcription regulation</keyword>
<sequence>MNEIQFMGYSAKHTEDFEYEFSENHDFYLFILTNTPAYFLIDGTLHEYPAHSAILYAPGQKIYYRACGTEYRNDWLRFITDETFVTKFPVLGVPFTVGDPEYCHNLIKLLTWESSFTSLNSEIIISNLLRVLFLKLNEDSTRHEPTIHAGSLLNLRKQIYNSPQLAWNISHMAERLHLSTGYLQLLYKNMFGISCMEDVIEGRIRMAKDQLMYTVKTIGEISEYCGYNNVEHFCRQFRQVCGCTPNQFRRAISPAPLTNEKPFHQTIAGIDAHSLD</sequence>
<dbReference type="GO" id="GO:0003700">
    <property type="term" value="F:DNA-binding transcription factor activity"/>
    <property type="evidence" value="ECO:0007669"/>
    <property type="project" value="InterPro"/>
</dbReference>
<dbReference type="InterPro" id="IPR009057">
    <property type="entry name" value="Homeodomain-like_sf"/>
</dbReference>
<dbReference type="PANTHER" id="PTHR43280:SF2">
    <property type="entry name" value="HTH-TYPE TRANSCRIPTIONAL REGULATOR EXSA"/>
    <property type="match status" value="1"/>
</dbReference>